<comment type="caution">
    <text evidence="1">The sequence shown here is derived from an EMBL/GenBank/DDBJ whole genome shotgun (WGS) entry which is preliminary data.</text>
</comment>
<protein>
    <submittedName>
        <fullName evidence="1">Uncharacterized protein</fullName>
    </submittedName>
</protein>
<dbReference type="Proteomes" id="UP000688947">
    <property type="component" value="Unassembled WGS sequence"/>
</dbReference>
<gene>
    <name evidence="1" type="ORF">JG687_00010534</name>
</gene>
<accession>A0A8T1U9R0</accession>
<evidence type="ECO:0000313" key="1">
    <source>
        <dbReference type="EMBL" id="KAG6956560.1"/>
    </source>
</evidence>
<reference evidence="1" key="1">
    <citation type="submission" date="2021-01" db="EMBL/GenBank/DDBJ databases">
        <title>Phytophthora aleatoria, a newly-described species from Pinus radiata is distinct from Phytophthora cactorum isolates based on comparative genomics.</title>
        <authorList>
            <person name="Mcdougal R."/>
            <person name="Panda P."/>
            <person name="Williams N."/>
            <person name="Studholme D.J."/>
        </authorList>
    </citation>
    <scope>NUCLEOTIDE SEQUENCE</scope>
    <source>
        <strain evidence="1">NZFS 3830</strain>
    </source>
</reference>
<name>A0A8T1U9R0_9STRA</name>
<dbReference type="AlphaFoldDB" id="A0A8T1U9R0"/>
<proteinExistence type="predicted"/>
<organism evidence="1 2">
    <name type="scientific">Phytophthora cactorum</name>
    <dbReference type="NCBI Taxonomy" id="29920"/>
    <lineage>
        <taxon>Eukaryota</taxon>
        <taxon>Sar</taxon>
        <taxon>Stramenopiles</taxon>
        <taxon>Oomycota</taxon>
        <taxon>Peronosporomycetes</taxon>
        <taxon>Peronosporales</taxon>
        <taxon>Peronosporaceae</taxon>
        <taxon>Phytophthora</taxon>
    </lineage>
</organism>
<evidence type="ECO:0000313" key="2">
    <source>
        <dbReference type="Proteomes" id="UP000688947"/>
    </source>
</evidence>
<sequence>MSKIHQGLLQDTDNPLDLDCFGNHHIITNWSYHNPECTSPMVQSDRWPLEHQFR</sequence>
<dbReference type="EMBL" id="JAENGZ010000601">
    <property type="protein sequence ID" value="KAG6956560.1"/>
    <property type="molecule type" value="Genomic_DNA"/>
</dbReference>